<proteinExistence type="predicted"/>
<keyword evidence="3" id="KW-1185">Reference proteome</keyword>
<dbReference type="Pfam" id="PF03288">
    <property type="entry name" value="Pox_D5"/>
    <property type="match status" value="1"/>
</dbReference>
<dbReference type="InterPro" id="IPR004968">
    <property type="entry name" value="DNA_primase/NTPase_C"/>
</dbReference>
<protein>
    <submittedName>
        <fullName evidence="2">Primase-like DNA-binding domain-containing protein</fullName>
    </submittedName>
</protein>
<organism evidence="2 3">
    <name type="scientific">Arthrobacter citreus</name>
    <dbReference type="NCBI Taxonomy" id="1670"/>
    <lineage>
        <taxon>Bacteria</taxon>
        <taxon>Bacillati</taxon>
        <taxon>Actinomycetota</taxon>
        <taxon>Actinomycetes</taxon>
        <taxon>Micrococcales</taxon>
        <taxon>Micrococcaceae</taxon>
        <taxon>Arthrobacter</taxon>
    </lineage>
</organism>
<feature type="domain" description="DNA primase/nucleoside triphosphatase C-terminal" evidence="1">
    <location>
        <begin position="5"/>
        <end position="55"/>
    </location>
</feature>
<dbReference type="EMBL" id="CP151657">
    <property type="protein sequence ID" value="WZP17553.1"/>
    <property type="molecule type" value="Genomic_DNA"/>
</dbReference>
<evidence type="ECO:0000313" key="2">
    <source>
        <dbReference type="EMBL" id="WZP17553.1"/>
    </source>
</evidence>
<accession>A0ABZ3A1R8</accession>
<reference evidence="2 3" key="1">
    <citation type="submission" date="2024-04" db="EMBL/GenBank/DDBJ databases">
        <title>Arthrobacter sp. from Plains bison fecal sample.</title>
        <authorList>
            <person name="Ruzzini A."/>
        </authorList>
    </citation>
    <scope>NUCLEOTIDE SEQUENCE [LARGE SCALE GENOMIC DNA]</scope>
    <source>
        <strain evidence="2 3">EINP1</strain>
    </source>
</reference>
<gene>
    <name evidence="2" type="ORF">AAE021_08370</name>
</gene>
<evidence type="ECO:0000259" key="1">
    <source>
        <dbReference type="Pfam" id="PF03288"/>
    </source>
</evidence>
<dbReference type="RefSeq" id="WP_342025149.1">
    <property type="nucleotide sequence ID" value="NZ_CP151657.1"/>
</dbReference>
<dbReference type="Proteomes" id="UP001448858">
    <property type="component" value="Chromosome"/>
</dbReference>
<sequence length="105" mass="11527">MSERNPDHVSLFLDECTLGGLEETEAVPAADLYGMYIIWCENGGLVPASVQNFYSAVREAGVPEARRHSERVYEGVQPTGPIPIQYILETDKTPGPNTNPFPFTG</sequence>
<evidence type="ECO:0000313" key="3">
    <source>
        <dbReference type="Proteomes" id="UP001448858"/>
    </source>
</evidence>
<name>A0ABZ3A1R8_9MICC</name>